<feature type="chain" id="PRO_5038582817" description="PQQ-binding-like beta-propeller repeat protein" evidence="1">
    <location>
        <begin position="30"/>
        <end position="325"/>
    </location>
</feature>
<dbReference type="SUPFAM" id="SSF50998">
    <property type="entry name" value="Quinoprotein alcohol dehydrogenase-like"/>
    <property type="match status" value="1"/>
</dbReference>
<dbReference type="Proteomes" id="UP000618733">
    <property type="component" value="Unassembled WGS sequence"/>
</dbReference>
<dbReference type="RefSeq" id="WP_200131153.1">
    <property type="nucleotide sequence ID" value="NZ_JAEHOI010000002.1"/>
</dbReference>
<evidence type="ECO:0000313" key="3">
    <source>
        <dbReference type="Proteomes" id="UP000618733"/>
    </source>
</evidence>
<feature type="signal peptide" evidence="1">
    <location>
        <begin position="1"/>
        <end position="29"/>
    </location>
</feature>
<name>A0A934QAS9_9MICO</name>
<dbReference type="EMBL" id="JAEHOI010000002">
    <property type="protein sequence ID" value="MBK0420953.1"/>
    <property type="molecule type" value="Genomic_DNA"/>
</dbReference>
<reference evidence="2" key="1">
    <citation type="submission" date="2020-12" db="EMBL/GenBank/DDBJ databases">
        <title>Leucobacter sp. CAS2, isolated from Chromium sludge.</title>
        <authorList>
            <person name="Xu Z."/>
        </authorList>
    </citation>
    <scope>NUCLEOTIDE SEQUENCE</scope>
    <source>
        <strain evidence="2">CSA2</strain>
    </source>
</reference>
<dbReference type="InterPro" id="IPR015943">
    <property type="entry name" value="WD40/YVTN_repeat-like_dom_sf"/>
</dbReference>
<comment type="caution">
    <text evidence="2">The sequence shown here is derived from an EMBL/GenBank/DDBJ whole genome shotgun (WGS) entry which is preliminary data.</text>
</comment>
<dbReference type="PROSITE" id="PS51257">
    <property type="entry name" value="PROKAR_LIPOPROTEIN"/>
    <property type="match status" value="1"/>
</dbReference>
<dbReference type="AlphaFoldDB" id="A0A934QAS9"/>
<organism evidence="2 3">
    <name type="scientific">Leucobacter edaphi</name>
    <dbReference type="NCBI Taxonomy" id="2796472"/>
    <lineage>
        <taxon>Bacteria</taxon>
        <taxon>Bacillati</taxon>
        <taxon>Actinomycetota</taxon>
        <taxon>Actinomycetes</taxon>
        <taxon>Micrococcales</taxon>
        <taxon>Microbacteriaceae</taxon>
        <taxon>Leucobacter</taxon>
    </lineage>
</organism>
<protein>
    <recommendedName>
        <fullName evidence="4">PQQ-binding-like beta-propeller repeat protein</fullName>
    </recommendedName>
</protein>
<gene>
    <name evidence="2" type="ORF">JD292_02505</name>
</gene>
<keyword evidence="3" id="KW-1185">Reference proteome</keyword>
<proteinExistence type="predicted"/>
<sequence length="325" mass="34565">MPRTRRTAIGTGLAALAAAALLLSGCSGGGPDPSTLKFSFTAPEGGWLTPGYAQGFGTPIELDDQESICGVSDDGTVLVKRLAGPMSEEEVAKMGIVGIDLASGSELWKIPGRQCHEDQFAGGVLHLSPKDIYPGASIAAGDEQNYLRIDPKTGQQIGRPYLRAEAPATIRVLSDEDGAVLLEINNHLVVKAKDGQIEWQSEESKQVEECVYILGADKIGCETPADEGTYRVLDAKTGEILVRETAKKAGATSPEWYTDGYSIGPESSSEGEVSYFDYAGKKLGTGTTDVMPFSPTGAFYALATAKSTPIPQRRWSPTQAVTRSW</sequence>
<accession>A0A934QAS9</accession>
<dbReference type="InterPro" id="IPR011047">
    <property type="entry name" value="Quinoprotein_ADH-like_sf"/>
</dbReference>
<keyword evidence="1" id="KW-0732">Signal</keyword>
<evidence type="ECO:0008006" key="4">
    <source>
        <dbReference type="Google" id="ProtNLM"/>
    </source>
</evidence>
<evidence type="ECO:0000256" key="1">
    <source>
        <dbReference type="SAM" id="SignalP"/>
    </source>
</evidence>
<dbReference type="Gene3D" id="2.130.10.10">
    <property type="entry name" value="YVTN repeat-like/Quinoprotein amine dehydrogenase"/>
    <property type="match status" value="1"/>
</dbReference>
<evidence type="ECO:0000313" key="2">
    <source>
        <dbReference type="EMBL" id="MBK0420953.1"/>
    </source>
</evidence>